<name>F2KSX4_ARCVS</name>
<dbReference type="RefSeq" id="WP_013683683.1">
    <property type="nucleotide sequence ID" value="NC_015320.1"/>
</dbReference>
<feature type="transmembrane region" description="Helical" evidence="6">
    <location>
        <begin position="99"/>
        <end position="119"/>
    </location>
</feature>
<feature type="transmembrane region" description="Helical" evidence="6">
    <location>
        <begin position="46"/>
        <end position="66"/>
    </location>
</feature>
<dbReference type="PANTHER" id="PTHR30482">
    <property type="entry name" value="HIGH-AFFINITY BRANCHED-CHAIN AMINO ACID TRANSPORT SYSTEM PERMEASE"/>
    <property type="match status" value="1"/>
</dbReference>
<keyword evidence="2" id="KW-1003">Cell membrane</keyword>
<dbReference type="CDD" id="cd06581">
    <property type="entry name" value="TM_PBP1_LivM_like"/>
    <property type="match status" value="1"/>
</dbReference>
<feature type="transmembrane region" description="Helical" evidence="6">
    <location>
        <begin position="230"/>
        <end position="252"/>
    </location>
</feature>
<evidence type="ECO:0000313" key="8">
    <source>
        <dbReference type="Proteomes" id="UP000008136"/>
    </source>
</evidence>
<keyword evidence="3 6" id="KW-0812">Transmembrane</keyword>
<dbReference type="GeneID" id="10394118"/>
<proteinExistence type="predicted"/>
<keyword evidence="4 6" id="KW-1133">Transmembrane helix</keyword>
<dbReference type="GO" id="GO:0015658">
    <property type="term" value="F:branched-chain amino acid transmembrane transporter activity"/>
    <property type="evidence" value="ECO:0007669"/>
    <property type="project" value="InterPro"/>
</dbReference>
<dbReference type="Proteomes" id="UP000008136">
    <property type="component" value="Chromosome"/>
</dbReference>
<organism evidence="7 8">
    <name type="scientific">Archaeoglobus veneficus (strain DSM 11195 / SNP6)</name>
    <dbReference type="NCBI Taxonomy" id="693661"/>
    <lineage>
        <taxon>Archaea</taxon>
        <taxon>Methanobacteriati</taxon>
        <taxon>Methanobacteriota</taxon>
        <taxon>Archaeoglobi</taxon>
        <taxon>Archaeoglobales</taxon>
        <taxon>Archaeoglobaceae</taxon>
        <taxon>Archaeoglobus</taxon>
    </lineage>
</organism>
<gene>
    <name evidence="7" type="ordered locus">Arcve_1008</name>
</gene>
<dbReference type="eggNOG" id="arCOG01273">
    <property type="taxonomic scope" value="Archaea"/>
</dbReference>
<evidence type="ECO:0000256" key="1">
    <source>
        <dbReference type="ARBA" id="ARBA00004651"/>
    </source>
</evidence>
<dbReference type="STRING" id="693661.Arcve_1008"/>
<feature type="transmembrane region" description="Helical" evidence="6">
    <location>
        <begin position="179"/>
        <end position="199"/>
    </location>
</feature>
<comment type="subcellular location">
    <subcellularLocation>
        <location evidence="1">Cell membrane</location>
        <topology evidence="1">Multi-pass membrane protein</topology>
    </subcellularLocation>
</comment>
<evidence type="ECO:0000256" key="3">
    <source>
        <dbReference type="ARBA" id="ARBA00022692"/>
    </source>
</evidence>
<feature type="transmembrane region" description="Helical" evidence="6">
    <location>
        <begin position="320"/>
        <end position="341"/>
    </location>
</feature>
<evidence type="ECO:0000313" key="7">
    <source>
        <dbReference type="EMBL" id="AEA47019.1"/>
    </source>
</evidence>
<protein>
    <submittedName>
        <fullName evidence="7">ABC-type transporter, integral membrane subunit</fullName>
    </submittedName>
</protein>
<evidence type="ECO:0000256" key="5">
    <source>
        <dbReference type="ARBA" id="ARBA00023136"/>
    </source>
</evidence>
<dbReference type="OrthoDB" id="30958at2157"/>
<dbReference type="EMBL" id="CP002588">
    <property type="protein sequence ID" value="AEA47019.1"/>
    <property type="molecule type" value="Genomic_DNA"/>
</dbReference>
<feature type="transmembrane region" description="Helical" evidence="6">
    <location>
        <begin position="21"/>
        <end position="40"/>
    </location>
</feature>
<feature type="transmembrane region" description="Helical" evidence="6">
    <location>
        <begin position="258"/>
        <end position="276"/>
    </location>
</feature>
<keyword evidence="5 6" id="KW-0472">Membrane</keyword>
<evidence type="ECO:0000256" key="2">
    <source>
        <dbReference type="ARBA" id="ARBA00022475"/>
    </source>
</evidence>
<keyword evidence="8" id="KW-1185">Reference proteome</keyword>
<accession>F2KSX4</accession>
<evidence type="ECO:0000256" key="6">
    <source>
        <dbReference type="SAM" id="Phobius"/>
    </source>
</evidence>
<feature type="transmembrane region" description="Helical" evidence="6">
    <location>
        <begin position="73"/>
        <end position="93"/>
    </location>
</feature>
<dbReference type="InterPro" id="IPR001851">
    <property type="entry name" value="ABC_transp_permease"/>
</dbReference>
<sequence>MPCGVFKTTYAEDMAFIKWPIHRVALASALVFLAVYPFVFRNDIYMLYWANYIAIFLIATLGINILTGYAGQISLGHGAFMAVGAYTSTITAIKLGLPFPVTIFVGALTAMLFGLLFGVPSLRLKGFYLAIATLAAQYLVDFLLVNPKLAWLTGGSAGLVVPEASILGFTITKVPESDFYYYFVSVPLAVFFFVFAANLTRSDVGRAWVAIRDNDIAAEIMGINVFKYKLLAFAIASFYAGVAGALWAYYVGYLTPEHYTIALSIDFVAMILIGGLGRHWGSLIGTVFVLSLPELLKRAIIPAISGFMPVTFTAESLRPIIFGATIILFLIAEPHGIVELLRKIKEYLRLFPFPY</sequence>
<evidence type="ECO:0000256" key="4">
    <source>
        <dbReference type="ARBA" id="ARBA00022989"/>
    </source>
</evidence>
<feature type="transmembrane region" description="Helical" evidence="6">
    <location>
        <begin position="126"/>
        <end position="145"/>
    </location>
</feature>
<dbReference type="GO" id="GO:0005886">
    <property type="term" value="C:plasma membrane"/>
    <property type="evidence" value="ECO:0007669"/>
    <property type="project" value="UniProtKB-SubCell"/>
</dbReference>
<dbReference type="InterPro" id="IPR043428">
    <property type="entry name" value="LivM-like"/>
</dbReference>
<dbReference type="KEGG" id="ave:Arcve_1008"/>
<reference evidence="7 8" key="1">
    <citation type="submission" date="2011-03" db="EMBL/GenBank/DDBJ databases">
        <title>The complete genome of Archaeoglobus veneficus SNP6.</title>
        <authorList>
            <consortium name="US DOE Joint Genome Institute (JGI-PGF)"/>
            <person name="Lucas S."/>
            <person name="Copeland A."/>
            <person name="Lapidus A."/>
            <person name="Bruce D."/>
            <person name="Goodwin L."/>
            <person name="Pitluck S."/>
            <person name="Kyrpides N."/>
            <person name="Mavromatis K."/>
            <person name="Pagani I."/>
            <person name="Ivanova N."/>
            <person name="Mikhailova N."/>
            <person name="Lu M."/>
            <person name="Detter J.C."/>
            <person name="Tapia R."/>
            <person name="Han C."/>
            <person name="Land M."/>
            <person name="Hauser L."/>
            <person name="Markowitz V."/>
            <person name="Cheng J.-F."/>
            <person name="Hugenholtz P."/>
            <person name="Woyke T."/>
            <person name="Wu D."/>
            <person name="Spring S."/>
            <person name="Brambilla E."/>
            <person name="Klenk H.-P."/>
            <person name="Eisen J.A."/>
        </authorList>
    </citation>
    <scope>NUCLEOTIDE SEQUENCE [LARGE SCALE GENOMIC DNA]</scope>
    <source>
        <strain>SNP6</strain>
    </source>
</reference>
<dbReference type="Pfam" id="PF02653">
    <property type="entry name" value="BPD_transp_2"/>
    <property type="match status" value="1"/>
</dbReference>
<dbReference type="PANTHER" id="PTHR30482:SF5">
    <property type="entry name" value="ABC TRANSPORTER PERMEASE PROTEIN"/>
    <property type="match status" value="1"/>
</dbReference>
<dbReference type="AlphaFoldDB" id="F2KSX4"/>
<dbReference type="HOGENOM" id="CLU_031365_2_1_2"/>